<dbReference type="RefSeq" id="WP_117329480.1">
    <property type="nucleotide sequence ID" value="NZ_QUWK01000003.1"/>
</dbReference>
<dbReference type="InterPro" id="IPR047767">
    <property type="entry name" value="PSP1-like"/>
</dbReference>
<dbReference type="EMBL" id="QUWK01000003">
    <property type="protein sequence ID" value="RFU95532.1"/>
    <property type="molecule type" value="Genomic_DNA"/>
</dbReference>
<evidence type="ECO:0000259" key="1">
    <source>
        <dbReference type="PROSITE" id="PS51411"/>
    </source>
</evidence>
<sequence length="364" mass="41178">MKRERTSADSRVQKNRPSQGYIYLVKNPSSNEMSICAWDSVLYPGTSVVAPTRYGLDLGIIISAADQLGKSYESGCDQPRAACFHAEDCLPKDEREAFHAGDPEEALPSYSLEKDEDPCESCAGCNPQREPGEVEISGDVVWIDRLATPSDLSRYQEQSAKEDEAMRICREKIAHHKLDMKLVTAHFLLGEPKIIFFFTADVRVDFRELVKDLVSVFRIRIELRQIGVRDESRVLGGLAVCGRDFCCHGVTDKLDPVSIKMAKEQNLSLNSMKISGPCGRLLCCLSYEYDFYVEEKRNYPPEGSKLKVGYDLMKVHEVNILSKRITLSGSEGRMFTIPQNAVFFNIDTKRWELEKEFANEFLSN</sequence>
<keyword evidence="3" id="KW-1185">Reference proteome</keyword>
<dbReference type="AlphaFoldDB" id="A0A372MIE1"/>
<dbReference type="Proteomes" id="UP000264002">
    <property type="component" value="Unassembled WGS sequence"/>
</dbReference>
<dbReference type="NCBIfam" id="NF041131">
    <property type="entry name" value="RicT_YaaT_fam"/>
    <property type="match status" value="1"/>
</dbReference>
<proteinExistence type="predicted"/>
<dbReference type="Pfam" id="PF04468">
    <property type="entry name" value="PSP1"/>
    <property type="match status" value="1"/>
</dbReference>
<comment type="caution">
    <text evidence="2">The sequence shown here is derived from an EMBL/GenBank/DDBJ whole genome shotgun (WGS) entry which is preliminary data.</text>
</comment>
<gene>
    <name evidence="2" type="ORF">DYP60_03405</name>
</gene>
<dbReference type="PANTHER" id="PTHR43830">
    <property type="entry name" value="PROTEIN PSP1"/>
    <property type="match status" value="1"/>
</dbReference>
<dbReference type="PROSITE" id="PS51411">
    <property type="entry name" value="PSP1_C"/>
    <property type="match status" value="1"/>
</dbReference>
<dbReference type="GO" id="GO:0005737">
    <property type="term" value="C:cytoplasm"/>
    <property type="evidence" value="ECO:0007669"/>
    <property type="project" value="TreeGrafter"/>
</dbReference>
<reference evidence="2 3" key="2">
    <citation type="submission" date="2018-09" db="EMBL/GenBank/DDBJ databases">
        <title>Genome of Sphaerochaeta halotolerans strain 4-11.</title>
        <authorList>
            <person name="Nazina T.N."/>
            <person name="Sokolova D.S."/>
        </authorList>
    </citation>
    <scope>NUCLEOTIDE SEQUENCE [LARGE SCALE GENOMIC DNA]</scope>
    <source>
        <strain evidence="2 3">4-11</strain>
    </source>
</reference>
<accession>A0A372MIE1</accession>
<name>A0A372MIE1_9SPIR</name>
<organism evidence="2 3">
    <name type="scientific">Sphaerochaeta halotolerans</name>
    <dbReference type="NCBI Taxonomy" id="2293840"/>
    <lineage>
        <taxon>Bacteria</taxon>
        <taxon>Pseudomonadati</taxon>
        <taxon>Spirochaetota</taxon>
        <taxon>Spirochaetia</taxon>
        <taxon>Spirochaetales</taxon>
        <taxon>Sphaerochaetaceae</taxon>
        <taxon>Sphaerochaeta</taxon>
    </lineage>
</organism>
<protein>
    <recommendedName>
        <fullName evidence="1">PSP1 C-terminal domain-containing protein</fullName>
    </recommendedName>
</protein>
<feature type="domain" description="PSP1 C-terminal" evidence="1">
    <location>
        <begin position="141"/>
        <end position="226"/>
    </location>
</feature>
<reference evidence="3" key="1">
    <citation type="submission" date="2018-08" db="EMBL/GenBank/DDBJ databases">
        <authorList>
            <person name="Grouzdev D.S."/>
            <person name="Krutkina M.S."/>
        </authorList>
    </citation>
    <scope>NUCLEOTIDE SEQUENCE [LARGE SCALE GENOMIC DNA]</scope>
    <source>
        <strain evidence="3">4-11</strain>
    </source>
</reference>
<evidence type="ECO:0000313" key="2">
    <source>
        <dbReference type="EMBL" id="RFU95532.1"/>
    </source>
</evidence>
<dbReference type="InterPro" id="IPR007557">
    <property type="entry name" value="PSP1_C"/>
</dbReference>
<evidence type="ECO:0000313" key="3">
    <source>
        <dbReference type="Proteomes" id="UP000264002"/>
    </source>
</evidence>
<dbReference type="PANTHER" id="PTHR43830:SF3">
    <property type="entry name" value="PROTEIN PSP1"/>
    <property type="match status" value="1"/>
</dbReference>